<feature type="compositionally biased region" description="Polar residues" evidence="1">
    <location>
        <begin position="123"/>
        <end position="132"/>
    </location>
</feature>
<evidence type="ECO:0000313" key="2">
    <source>
        <dbReference type="EMBL" id="SVA86732.1"/>
    </source>
</evidence>
<feature type="compositionally biased region" description="Polar residues" evidence="1">
    <location>
        <begin position="87"/>
        <end position="96"/>
    </location>
</feature>
<organism evidence="2">
    <name type="scientific">marine metagenome</name>
    <dbReference type="NCBI Taxonomy" id="408172"/>
    <lineage>
        <taxon>unclassified sequences</taxon>
        <taxon>metagenomes</taxon>
        <taxon>ecological metagenomes</taxon>
    </lineage>
</organism>
<name>A0A381ZD02_9ZZZZ</name>
<reference evidence="2" key="1">
    <citation type="submission" date="2018-05" db="EMBL/GenBank/DDBJ databases">
        <authorList>
            <person name="Lanie J.A."/>
            <person name="Ng W.-L."/>
            <person name="Kazmierczak K.M."/>
            <person name="Andrzejewski T.M."/>
            <person name="Davidsen T.M."/>
            <person name="Wayne K.J."/>
            <person name="Tettelin H."/>
            <person name="Glass J.I."/>
            <person name="Rusch D."/>
            <person name="Podicherti R."/>
            <person name="Tsui H.-C.T."/>
            <person name="Winkler M.E."/>
        </authorList>
    </citation>
    <scope>NUCLEOTIDE SEQUENCE</scope>
</reference>
<evidence type="ECO:0000256" key="1">
    <source>
        <dbReference type="SAM" id="MobiDB-lite"/>
    </source>
</evidence>
<feature type="non-terminal residue" evidence="2">
    <location>
        <position position="159"/>
    </location>
</feature>
<proteinExistence type="predicted"/>
<dbReference type="AlphaFoldDB" id="A0A381ZD02"/>
<protein>
    <submittedName>
        <fullName evidence="2">Uncharacterized protein</fullName>
    </submittedName>
</protein>
<dbReference type="EMBL" id="UINC01020715">
    <property type="protein sequence ID" value="SVA86732.1"/>
    <property type="molecule type" value="Genomic_DNA"/>
</dbReference>
<feature type="region of interest" description="Disordered" evidence="1">
    <location>
        <begin position="39"/>
        <end position="159"/>
    </location>
</feature>
<accession>A0A381ZD02</accession>
<gene>
    <name evidence="2" type="ORF">METZ01_LOCUS139586</name>
</gene>
<feature type="compositionally biased region" description="Basic and acidic residues" evidence="1">
    <location>
        <begin position="39"/>
        <end position="83"/>
    </location>
</feature>
<feature type="compositionally biased region" description="Basic and acidic residues" evidence="1">
    <location>
        <begin position="108"/>
        <end position="120"/>
    </location>
</feature>
<sequence>MSYSRVQVSVYQISQQVQNENEHRVYDHNAHDDRVVSIKRAVDERPPDTWQTKDRLDNHGPGHDRRDCRTQVTHDRYKHRSEDMTDNDFSFPQSLGTRGPNVVGGQGLEHRASRDARKGSDFGQRQSENGQNKVPKITTIPSRDRQPSQVNAKNHDENG</sequence>